<dbReference type="VEuPathDB" id="VectorBase:RPRC013674"/>
<keyword evidence="7" id="KW-0256">Endoplasmic reticulum</keyword>
<dbReference type="AlphaFoldDB" id="T1IBK4"/>
<evidence type="ECO:0000256" key="12">
    <source>
        <dbReference type="ARBA" id="ARBA00023136"/>
    </source>
</evidence>
<keyword evidence="11 14" id="KW-0503">Monooxygenase</keyword>
<comment type="similarity">
    <text evidence="4 14">Belongs to the cytochrome P450 family.</text>
</comment>
<dbReference type="InterPro" id="IPR050196">
    <property type="entry name" value="Cytochrome_P450_Monoox"/>
</dbReference>
<comment type="cofactor">
    <cofactor evidence="1 13">
        <name>heme</name>
        <dbReference type="ChEBI" id="CHEBI:30413"/>
    </cofactor>
</comment>
<dbReference type="InterPro" id="IPR017972">
    <property type="entry name" value="Cyt_P450_CS"/>
</dbReference>
<evidence type="ECO:0000256" key="4">
    <source>
        <dbReference type="ARBA" id="ARBA00010617"/>
    </source>
</evidence>
<dbReference type="PANTHER" id="PTHR24291">
    <property type="entry name" value="CYTOCHROME P450 FAMILY 4"/>
    <property type="match status" value="1"/>
</dbReference>
<dbReference type="InParanoid" id="T1IBK4"/>
<keyword evidence="16" id="KW-1185">Reference proteome</keyword>
<dbReference type="GO" id="GO:0005789">
    <property type="term" value="C:endoplasmic reticulum membrane"/>
    <property type="evidence" value="ECO:0007669"/>
    <property type="project" value="UniProtKB-SubCell"/>
</dbReference>
<dbReference type="EnsemblMetazoa" id="RPRC013674-RA">
    <property type="protein sequence ID" value="RPRC013674-PA"/>
    <property type="gene ID" value="RPRC013674"/>
</dbReference>
<dbReference type="InterPro" id="IPR036396">
    <property type="entry name" value="Cyt_P450_sf"/>
</dbReference>
<keyword evidence="6 13" id="KW-0479">Metal-binding</keyword>
<evidence type="ECO:0000256" key="13">
    <source>
        <dbReference type="PIRSR" id="PIRSR602401-1"/>
    </source>
</evidence>
<name>T1IBK4_RHOPR</name>
<reference evidence="15" key="1">
    <citation type="submission" date="2015-05" db="UniProtKB">
        <authorList>
            <consortium name="EnsemblMetazoa"/>
        </authorList>
    </citation>
    <scope>IDENTIFICATION</scope>
</reference>
<dbReference type="eggNOG" id="KOG0157">
    <property type="taxonomic scope" value="Eukaryota"/>
</dbReference>
<dbReference type="PRINTS" id="PR00385">
    <property type="entry name" value="P450"/>
</dbReference>
<evidence type="ECO:0000256" key="2">
    <source>
        <dbReference type="ARBA" id="ARBA00004174"/>
    </source>
</evidence>
<dbReference type="InterPro" id="IPR001128">
    <property type="entry name" value="Cyt_P450"/>
</dbReference>
<evidence type="ECO:0000256" key="11">
    <source>
        <dbReference type="ARBA" id="ARBA00023033"/>
    </source>
</evidence>
<dbReference type="Proteomes" id="UP000015103">
    <property type="component" value="Unassembled WGS sequence"/>
</dbReference>
<dbReference type="Gene3D" id="1.10.630.10">
    <property type="entry name" value="Cytochrome P450"/>
    <property type="match status" value="1"/>
</dbReference>
<dbReference type="GO" id="GO:0016705">
    <property type="term" value="F:oxidoreductase activity, acting on paired donors, with incorporation or reduction of molecular oxygen"/>
    <property type="evidence" value="ECO:0007669"/>
    <property type="project" value="InterPro"/>
</dbReference>
<evidence type="ECO:0000256" key="14">
    <source>
        <dbReference type="RuleBase" id="RU000461"/>
    </source>
</evidence>
<evidence type="ECO:0000256" key="5">
    <source>
        <dbReference type="ARBA" id="ARBA00022617"/>
    </source>
</evidence>
<evidence type="ECO:0000256" key="10">
    <source>
        <dbReference type="ARBA" id="ARBA00023004"/>
    </source>
</evidence>
<evidence type="ECO:0000256" key="1">
    <source>
        <dbReference type="ARBA" id="ARBA00001971"/>
    </source>
</evidence>
<dbReference type="GO" id="GO:0004497">
    <property type="term" value="F:monooxygenase activity"/>
    <property type="evidence" value="ECO:0007669"/>
    <property type="project" value="UniProtKB-KW"/>
</dbReference>
<evidence type="ECO:0000256" key="7">
    <source>
        <dbReference type="ARBA" id="ARBA00022824"/>
    </source>
</evidence>
<comment type="subcellular location">
    <subcellularLocation>
        <location evidence="3">Endoplasmic reticulum membrane</location>
        <topology evidence="3">Peripheral membrane protein</topology>
    </subcellularLocation>
    <subcellularLocation>
        <location evidence="2">Microsome membrane</location>
        <topology evidence="2">Peripheral membrane protein</topology>
    </subcellularLocation>
</comment>
<dbReference type="PRINTS" id="PR00463">
    <property type="entry name" value="EP450I"/>
</dbReference>
<dbReference type="InterPro" id="IPR002401">
    <property type="entry name" value="Cyt_P450_E_grp-I"/>
</dbReference>
<dbReference type="HOGENOM" id="CLU_001570_5_1_1"/>
<protein>
    <submittedName>
        <fullName evidence="15">Uncharacterized protein</fullName>
    </submittedName>
</protein>
<evidence type="ECO:0000256" key="6">
    <source>
        <dbReference type="ARBA" id="ARBA00022723"/>
    </source>
</evidence>
<dbReference type="Pfam" id="PF00067">
    <property type="entry name" value="p450"/>
    <property type="match status" value="1"/>
</dbReference>
<dbReference type="STRING" id="13249.T1IBK4"/>
<dbReference type="GO" id="GO:0020037">
    <property type="term" value="F:heme binding"/>
    <property type="evidence" value="ECO:0007669"/>
    <property type="project" value="InterPro"/>
</dbReference>
<sequence length="355" mass="40893">MVESNLEFFHETALKVCKVISKHAKNGETFNFRTYATNYSADTVCVTNFGYNLNEVEKEQYKLLDVFEKLQAIFVKMVFHVPNHVSLLYAGLTSDGRRIKNIARSYWDLSCKILKQRIDDRKMLGEDIDAKPAFYSDVLVQRAKQDKLSWEDTGRLATDFLVAGFDTSAVTTSYIFLMLAMYPEHQAAVYQEQIDILGKDAEVSPTWEQLSKMIYLTRVIKEVIRLFGPIAIFRKLANDVDLGEYKLPKGCMALVAFSLLHRDPDIWTHPDEFYPDHFLPEEAAARPKGSYFPFSWGPRSCPGSVYAMASIKVIVSALIRNYKFETDLLFDQLEYRYSLLLEAIQGYMVRIKPRN</sequence>
<keyword evidence="12" id="KW-0472">Membrane</keyword>
<organism evidence="15 16">
    <name type="scientific">Rhodnius prolixus</name>
    <name type="common">Triatomid bug</name>
    <dbReference type="NCBI Taxonomy" id="13249"/>
    <lineage>
        <taxon>Eukaryota</taxon>
        <taxon>Metazoa</taxon>
        <taxon>Ecdysozoa</taxon>
        <taxon>Arthropoda</taxon>
        <taxon>Hexapoda</taxon>
        <taxon>Insecta</taxon>
        <taxon>Pterygota</taxon>
        <taxon>Neoptera</taxon>
        <taxon>Paraneoptera</taxon>
        <taxon>Hemiptera</taxon>
        <taxon>Heteroptera</taxon>
        <taxon>Panheteroptera</taxon>
        <taxon>Cimicomorpha</taxon>
        <taxon>Reduviidae</taxon>
        <taxon>Triatominae</taxon>
        <taxon>Rhodnius</taxon>
    </lineage>
</organism>
<keyword evidence="9 14" id="KW-0560">Oxidoreductase</keyword>
<evidence type="ECO:0000313" key="15">
    <source>
        <dbReference type="EnsemblMetazoa" id="RPRC013674-PA"/>
    </source>
</evidence>
<feature type="binding site" description="axial binding residue" evidence="13">
    <location>
        <position position="301"/>
    </location>
    <ligand>
        <name>heme</name>
        <dbReference type="ChEBI" id="CHEBI:30413"/>
    </ligand>
    <ligandPart>
        <name>Fe</name>
        <dbReference type="ChEBI" id="CHEBI:18248"/>
    </ligandPart>
</feature>
<evidence type="ECO:0000256" key="3">
    <source>
        <dbReference type="ARBA" id="ARBA00004406"/>
    </source>
</evidence>
<keyword evidence="5 13" id="KW-0349">Heme</keyword>
<accession>T1IBK4</accession>
<dbReference type="SUPFAM" id="SSF48264">
    <property type="entry name" value="Cytochrome P450"/>
    <property type="match status" value="1"/>
</dbReference>
<proteinExistence type="inferred from homology"/>
<dbReference type="PANTHER" id="PTHR24291:SF189">
    <property type="entry name" value="CYTOCHROME P450 4C3-RELATED"/>
    <property type="match status" value="1"/>
</dbReference>
<evidence type="ECO:0000313" key="16">
    <source>
        <dbReference type="Proteomes" id="UP000015103"/>
    </source>
</evidence>
<keyword evidence="10 13" id="KW-0408">Iron</keyword>
<keyword evidence="8" id="KW-0492">Microsome</keyword>
<dbReference type="GO" id="GO:0005506">
    <property type="term" value="F:iron ion binding"/>
    <property type="evidence" value="ECO:0007669"/>
    <property type="project" value="InterPro"/>
</dbReference>
<evidence type="ECO:0000256" key="8">
    <source>
        <dbReference type="ARBA" id="ARBA00022848"/>
    </source>
</evidence>
<dbReference type="EMBL" id="ACPB03012095">
    <property type="status" value="NOT_ANNOTATED_CDS"/>
    <property type="molecule type" value="Genomic_DNA"/>
</dbReference>
<dbReference type="PROSITE" id="PS00086">
    <property type="entry name" value="CYTOCHROME_P450"/>
    <property type="match status" value="1"/>
</dbReference>
<evidence type="ECO:0000256" key="9">
    <source>
        <dbReference type="ARBA" id="ARBA00023002"/>
    </source>
</evidence>